<feature type="transmembrane region" description="Helical" evidence="7">
    <location>
        <begin position="105"/>
        <end position="125"/>
    </location>
</feature>
<organism evidence="9 10">
    <name type="scientific">Ostreobium quekettii</name>
    <dbReference type="NCBI Taxonomy" id="121088"/>
    <lineage>
        <taxon>Eukaryota</taxon>
        <taxon>Viridiplantae</taxon>
        <taxon>Chlorophyta</taxon>
        <taxon>core chlorophytes</taxon>
        <taxon>Ulvophyceae</taxon>
        <taxon>TCBD clade</taxon>
        <taxon>Bryopsidales</taxon>
        <taxon>Ostreobineae</taxon>
        <taxon>Ostreobiaceae</taxon>
        <taxon>Ostreobium</taxon>
    </lineage>
</organism>
<comment type="caution">
    <text evidence="9">The sequence shown here is derived from an EMBL/GenBank/DDBJ whole genome shotgun (WGS) entry which is preliminary data.</text>
</comment>
<keyword evidence="5 7" id="KW-0472">Membrane</keyword>
<dbReference type="GO" id="GO:0005886">
    <property type="term" value="C:plasma membrane"/>
    <property type="evidence" value="ECO:0007669"/>
    <property type="project" value="UniProtKB-SubCell"/>
</dbReference>
<dbReference type="GO" id="GO:0015095">
    <property type="term" value="F:magnesium ion transmembrane transporter activity"/>
    <property type="evidence" value="ECO:0007669"/>
    <property type="project" value="UniProtKB-UniRule"/>
</dbReference>
<sequence length="335" mass="36239">MDRDQVTGLALAVSSSLFIGTSYIIKKKGLRRASATGLRAGAGGFTYLRDPVWWLGLMTMVVGELANFAAYAFAPAMLVTPLGSLSIIVSAIFAHIMLNEKLNIFGMTGCLECIAGSTIIVLHVPEEIPLHSVLEVWEHAMQPGFLMYALAAVGGSVYLAWVVAPKHGATNIFVCLAICSLIGSLTVVSCKGLGIAIKLTVEGSTQLWYPQTYLFAMIVAACVVTQMNYLNKSLDLFNTAIVSPLYYVMFTSFTILASLIMFQNPQSWWQITSEVCGFLTVVGGTFLLHTTKDMEVSWSSISSLARRQQTGGTHNSKKDDASRELLPLVATGEQS</sequence>
<dbReference type="SUPFAM" id="SSF103481">
    <property type="entry name" value="Multidrug resistance efflux transporter EmrE"/>
    <property type="match status" value="1"/>
</dbReference>
<evidence type="ECO:0000256" key="5">
    <source>
        <dbReference type="ARBA" id="ARBA00023136"/>
    </source>
</evidence>
<keyword evidence="4 7" id="KW-1133">Transmembrane helix</keyword>
<feature type="transmembrane region" description="Helical" evidence="7">
    <location>
        <begin position="208"/>
        <end position="229"/>
    </location>
</feature>
<dbReference type="Pfam" id="PF05653">
    <property type="entry name" value="Mg_trans_NIPA"/>
    <property type="match status" value="1"/>
</dbReference>
<keyword evidence="7" id="KW-0406">Ion transport</keyword>
<dbReference type="OrthoDB" id="6428174at2759"/>
<comment type="subunit">
    <text evidence="7">Homodimer.</text>
</comment>
<evidence type="ECO:0000256" key="2">
    <source>
        <dbReference type="ARBA" id="ARBA00007001"/>
    </source>
</evidence>
<dbReference type="PANTHER" id="PTHR12570:SF91">
    <property type="entry name" value="MAGNESIUM TRANSPORTER-RELATED"/>
    <property type="match status" value="1"/>
</dbReference>
<evidence type="ECO:0000313" key="9">
    <source>
        <dbReference type="EMBL" id="CAD7697504.1"/>
    </source>
</evidence>
<keyword evidence="7" id="KW-0460">Magnesium</keyword>
<comment type="function">
    <text evidence="6 7">Acts as a Mg(2+) transporter. Can also transport other divalent cations such as Fe(2+), Sr(2+), Ba(2+), Mn(2+) and Co(2+) but to a much less extent than Mg(2+).</text>
</comment>
<evidence type="ECO:0000313" key="10">
    <source>
        <dbReference type="Proteomes" id="UP000708148"/>
    </source>
</evidence>
<feature type="transmembrane region" description="Helical" evidence="7">
    <location>
        <begin position="241"/>
        <end position="262"/>
    </location>
</feature>
<comment type="subcellular location">
    <subcellularLocation>
        <location evidence="7">Cell membrane</location>
        <topology evidence="7">Multi-pass membrane protein</topology>
    </subcellularLocation>
    <subcellularLocation>
        <location evidence="7">Early endosome</location>
    </subcellularLocation>
    <subcellularLocation>
        <location evidence="1">Membrane</location>
        <topology evidence="1">Multi-pass membrane protein</topology>
    </subcellularLocation>
</comment>
<dbReference type="InterPro" id="IPR037185">
    <property type="entry name" value="EmrE-like"/>
</dbReference>
<dbReference type="Proteomes" id="UP000708148">
    <property type="component" value="Unassembled WGS sequence"/>
</dbReference>
<keyword evidence="7" id="KW-0967">Endosome</keyword>
<feature type="transmembrane region" description="Helical" evidence="7">
    <location>
        <begin position="79"/>
        <end position="98"/>
    </location>
</feature>
<gene>
    <name evidence="9" type="ORF">OSTQU699_LOCUS2865</name>
</gene>
<evidence type="ECO:0000256" key="7">
    <source>
        <dbReference type="RuleBase" id="RU363078"/>
    </source>
</evidence>
<dbReference type="GO" id="GO:0005769">
    <property type="term" value="C:early endosome"/>
    <property type="evidence" value="ECO:0007669"/>
    <property type="project" value="UniProtKB-SubCell"/>
</dbReference>
<evidence type="ECO:0000256" key="3">
    <source>
        <dbReference type="ARBA" id="ARBA00022692"/>
    </source>
</evidence>
<keyword evidence="3 7" id="KW-0812">Transmembrane</keyword>
<protein>
    <recommendedName>
        <fullName evidence="7">Probable magnesium transporter</fullName>
    </recommendedName>
</protein>
<feature type="transmembrane region" description="Helical" evidence="7">
    <location>
        <begin position="171"/>
        <end position="196"/>
    </location>
</feature>
<feature type="region of interest" description="Disordered" evidence="8">
    <location>
        <begin position="307"/>
        <end position="335"/>
    </location>
</feature>
<evidence type="ECO:0000256" key="6">
    <source>
        <dbReference type="ARBA" id="ARBA00025284"/>
    </source>
</evidence>
<comment type="similarity">
    <text evidence="2 7">Belongs to the NIPA (TC 2.A.7) family.</text>
</comment>
<accession>A0A8S1IRI2</accession>
<keyword evidence="7" id="KW-0813">Transport</keyword>
<feature type="transmembrane region" description="Helical" evidence="7">
    <location>
        <begin position="145"/>
        <end position="164"/>
    </location>
</feature>
<feature type="transmembrane region" description="Helical" evidence="7">
    <location>
        <begin position="6"/>
        <end position="25"/>
    </location>
</feature>
<keyword evidence="10" id="KW-1185">Reference proteome</keyword>
<evidence type="ECO:0000256" key="1">
    <source>
        <dbReference type="ARBA" id="ARBA00004141"/>
    </source>
</evidence>
<name>A0A8S1IRI2_9CHLO</name>
<dbReference type="InterPro" id="IPR008521">
    <property type="entry name" value="Mg_trans_NIPA"/>
</dbReference>
<keyword evidence="7" id="KW-1003">Cell membrane</keyword>
<proteinExistence type="inferred from homology"/>
<feature type="transmembrane region" description="Helical" evidence="7">
    <location>
        <begin position="268"/>
        <end position="288"/>
    </location>
</feature>
<dbReference type="AlphaFoldDB" id="A0A8S1IRI2"/>
<dbReference type="EMBL" id="CAJHUC010000668">
    <property type="protein sequence ID" value="CAD7697504.1"/>
    <property type="molecule type" value="Genomic_DNA"/>
</dbReference>
<feature type="transmembrane region" description="Helical" evidence="7">
    <location>
        <begin position="52"/>
        <end position="73"/>
    </location>
</feature>
<dbReference type="PANTHER" id="PTHR12570">
    <property type="match status" value="1"/>
</dbReference>
<reference evidence="9" key="1">
    <citation type="submission" date="2020-12" db="EMBL/GenBank/DDBJ databases">
        <authorList>
            <person name="Iha C."/>
        </authorList>
    </citation>
    <scope>NUCLEOTIDE SEQUENCE</scope>
</reference>
<evidence type="ECO:0000256" key="8">
    <source>
        <dbReference type="SAM" id="MobiDB-lite"/>
    </source>
</evidence>
<evidence type="ECO:0000256" key="4">
    <source>
        <dbReference type="ARBA" id="ARBA00022989"/>
    </source>
</evidence>